<dbReference type="InterPro" id="IPR023286">
    <property type="entry name" value="ABATE_dom_sf"/>
</dbReference>
<dbReference type="InterPro" id="IPR021005">
    <property type="entry name" value="Znf_CGNR"/>
</dbReference>
<dbReference type="EMBL" id="BOPG01000044">
    <property type="protein sequence ID" value="GIJ58955.1"/>
    <property type="molecule type" value="Genomic_DNA"/>
</dbReference>
<dbReference type="SUPFAM" id="SSF160904">
    <property type="entry name" value="Jann2411-like"/>
    <property type="match status" value="1"/>
</dbReference>
<dbReference type="Pfam" id="PF07336">
    <property type="entry name" value="ABATE"/>
    <property type="match status" value="1"/>
</dbReference>
<dbReference type="Pfam" id="PF11706">
    <property type="entry name" value="zf-CGNR"/>
    <property type="match status" value="1"/>
</dbReference>
<sequence>MEPWTPELVGGHLAVDLVNTVSWRLDPARTVDRIAGPEELRRWLRAADLVGPEWRADDDDLPAVRRLREVVHRLLVSVVARSRPSQKDLDAMWRATVDARRHARPRPELPLRWELAPADVARRLAVSAEDLLSDGARLKTLGRCADAGCGWFFLDTSRSHTRRWCSSADCGNRERARRHYARNR</sequence>
<gene>
    <name evidence="2" type="ORF">Vau01_064710</name>
</gene>
<comment type="caution">
    <text evidence="2">The sequence shown here is derived from an EMBL/GenBank/DDBJ whole genome shotgun (WGS) entry which is preliminary data.</text>
</comment>
<evidence type="ECO:0000313" key="3">
    <source>
        <dbReference type="Proteomes" id="UP000612585"/>
    </source>
</evidence>
<proteinExistence type="predicted"/>
<accession>A0A8J3ZC29</accession>
<reference evidence="2" key="1">
    <citation type="submission" date="2021-01" db="EMBL/GenBank/DDBJ databases">
        <title>Whole genome shotgun sequence of Virgisporangium aurantiacum NBRC 16421.</title>
        <authorList>
            <person name="Komaki H."/>
            <person name="Tamura T."/>
        </authorList>
    </citation>
    <scope>NUCLEOTIDE SEQUENCE</scope>
    <source>
        <strain evidence="2">NBRC 16421</strain>
    </source>
</reference>
<dbReference type="AlphaFoldDB" id="A0A8J3ZC29"/>
<protein>
    <recommendedName>
        <fullName evidence="1">Zinc finger CGNR domain-containing protein</fullName>
    </recommendedName>
</protein>
<dbReference type="Gene3D" id="1.10.3300.10">
    <property type="entry name" value="Jann2411-like domain"/>
    <property type="match status" value="1"/>
</dbReference>
<dbReference type="PANTHER" id="PTHR35525:SF3">
    <property type="entry name" value="BLL6575 PROTEIN"/>
    <property type="match status" value="1"/>
</dbReference>
<name>A0A8J3ZC29_9ACTN</name>
<feature type="domain" description="Zinc finger CGNR" evidence="1">
    <location>
        <begin position="141"/>
        <end position="182"/>
    </location>
</feature>
<dbReference type="PANTHER" id="PTHR35525">
    <property type="entry name" value="BLL6575 PROTEIN"/>
    <property type="match status" value="1"/>
</dbReference>
<dbReference type="InterPro" id="IPR010852">
    <property type="entry name" value="ABATE"/>
</dbReference>
<dbReference type="Proteomes" id="UP000612585">
    <property type="component" value="Unassembled WGS sequence"/>
</dbReference>
<keyword evidence="3" id="KW-1185">Reference proteome</keyword>
<organism evidence="2 3">
    <name type="scientific">Virgisporangium aurantiacum</name>
    <dbReference type="NCBI Taxonomy" id="175570"/>
    <lineage>
        <taxon>Bacteria</taxon>
        <taxon>Bacillati</taxon>
        <taxon>Actinomycetota</taxon>
        <taxon>Actinomycetes</taxon>
        <taxon>Micromonosporales</taxon>
        <taxon>Micromonosporaceae</taxon>
        <taxon>Virgisporangium</taxon>
    </lineage>
</organism>
<evidence type="ECO:0000313" key="2">
    <source>
        <dbReference type="EMBL" id="GIJ58955.1"/>
    </source>
</evidence>
<dbReference type="RefSeq" id="WP_204000498.1">
    <property type="nucleotide sequence ID" value="NZ_BOPG01000044.1"/>
</dbReference>
<evidence type="ECO:0000259" key="1">
    <source>
        <dbReference type="Pfam" id="PF11706"/>
    </source>
</evidence>